<evidence type="ECO:0000256" key="2">
    <source>
        <dbReference type="ARBA" id="ARBA00009636"/>
    </source>
</evidence>
<comment type="function">
    <text evidence="9">Tubulin is the major constituent of microtubules, a cylinder consisting of laterally associated linear protofilaments composed of alpha- and beta-tubulin heterodimers. Microtubules grow by the addition of GTP-tubulin dimers to the microtubule end, where a stabilizing cap forms. Below the cap, tubulin dimers are in GDP-bound state, owing to GTPase activity of alpha-tubulin.</text>
</comment>
<evidence type="ECO:0000256" key="6">
    <source>
        <dbReference type="ARBA" id="ARBA00022741"/>
    </source>
</evidence>
<dbReference type="Proteomes" id="UP000013456">
    <property type="component" value="Chromosome 14"/>
</dbReference>
<dbReference type="PANTHER" id="PTHR36527:SF8">
    <property type="entry name" value="TUBULIN BETA-4B CHAIN"/>
    <property type="match status" value="1"/>
</dbReference>
<evidence type="ECO:0000256" key="7">
    <source>
        <dbReference type="ARBA" id="ARBA00023134"/>
    </source>
</evidence>
<protein>
    <submittedName>
        <fullName evidence="10">Uncharacterized protein</fullName>
    </submittedName>
</protein>
<keyword evidence="4" id="KW-0963">Cytoplasm</keyword>
<keyword evidence="6" id="KW-0547">Nucleotide-binding</keyword>
<dbReference type="InterPro" id="IPR023123">
    <property type="entry name" value="Tubulin_C"/>
</dbReference>
<keyword evidence="7" id="KW-0342">GTP-binding</keyword>
<comment type="similarity">
    <text evidence="2">Belongs to the tubulin family.</text>
</comment>
<dbReference type="SUPFAM" id="SSF55307">
    <property type="entry name" value="Tubulin C-terminal domain-like"/>
    <property type="match status" value="1"/>
</dbReference>
<comment type="subcellular location">
    <subcellularLocation>
        <location evidence="1">Cytoplasm</location>
        <location evidence="1">Cytoskeleton</location>
    </subcellularLocation>
</comment>
<dbReference type="Gene3D" id="1.10.287.600">
    <property type="entry name" value="Helix hairpin bin"/>
    <property type="match status" value="1"/>
</dbReference>
<dbReference type="GO" id="GO:0005525">
    <property type="term" value="F:GTP binding"/>
    <property type="evidence" value="ECO:0007669"/>
    <property type="project" value="UniProtKB-KW"/>
</dbReference>
<feature type="non-terminal residue" evidence="10">
    <location>
        <position position="1"/>
    </location>
</feature>
<reference evidence="10" key="1">
    <citation type="journal article" date="2011" name="Nat. Biotechnol.">
        <title>Genome sequencing and comparison of two nonhuman primate animal models, the cynomolgus and Chinese rhesus macaques.</title>
        <authorList>
            <person name="Yan G."/>
            <person name="Zhang G."/>
            <person name="Fang X."/>
            <person name="Zhang Y."/>
            <person name="Li C."/>
            <person name="Ling F."/>
            <person name="Cooper D.N."/>
            <person name="Li Q."/>
            <person name="Li Y."/>
            <person name="van Gool A.J."/>
            <person name="Du H."/>
            <person name="Chen J."/>
            <person name="Chen R."/>
            <person name="Zhang P."/>
            <person name="Huang Z."/>
            <person name="Thompson J.R."/>
            <person name="Meng Y."/>
            <person name="Bai Y."/>
            <person name="Wang J."/>
            <person name="Zhuo M."/>
            <person name="Wang T."/>
            <person name="Huang Y."/>
            <person name="Wei L."/>
            <person name="Li J."/>
            <person name="Wang Z."/>
            <person name="Hu H."/>
            <person name="Yang P."/>
            <person name="Le L."/>
            <person name="Stenson P.D."/>
            <person name="Li B."/>
            <person name="Liu X."/>
            <person name="Ball E.V."/>
            <person name="An N."/>
            <person name="Huang Q."/>
            <person name="Zhang Y."/>
            <person name="Fan W."/>
            <person name="Zhang X."/>
            <person name="Li Y."/>
            <person name="Wang W."/>
            <person name="Katze M.G."/>
            <person name="Su B."/>
            <person name="Nielsen R."/>
            <person name="Yang H."/>
            <person name="Wang J."/>
            <person name="Wang X."/>
            <person name="Wang J."/>
        </authorList>
    </citation>
    <scope>NUCLEOTIDE SEQUENCE [LARGE SCALE GENOMIC DNA]</scope>
    <source>
        <strain evidence="10">CR-5</strain>
    </source>
</reference>
<dbReference type="AlphaFoldDB" id="F7A3E1"/>
<evidence type="ECO:0000256" key="4">
    <source>
        <dbReference type="ARBA" id="ARBA00022490"/>
    </source>
</evidence>
<dbReference type="GO" id="GO:0005874">
    <property type="term" value="C:microtubule"/>
    <property type="evidence" value="ECO:0007669"/>
    <property type="project" value="UniProtKB-KW"/>
</dbReference>
<name>F7A3E1_MACMU</name>
<sequence length="88" mass="10283">LKMSATFVGNNIAFQVLFRCILEQFTAMFRCKAFSHWYMGEGMDEMELTEAVTNMKDLMSESQQYQDAMGKEEGDFEEWVEDEVAWSL</sequence>
<dbReference type="FunFam" id="1.10.287.600:FF:000013">
    <property type="entry name" value="Tubulin beta chain"/>
    <property type="match status" value="1"/>
</dbReference>
<evidence type="ECO:0000313" key="10">
    <source>
        <dbReference type="EMBL" id="EHH23324.1"/>
    </source>
</evidence>
<organism evidence="10">
    <name type="scientific">Macaca mulatta</name>
    <name type="common">Rhesus macaque</name>
    <dbReference type="NCBI Taxonomy" id="9544"/>
    <lineage>
        <taxon>Eukaryota</taxon>
        <taxon>Metazoa</taxon>
        <taxon>Chordata</taxon>
        <taxon>Craniata</taxon>
        <taxon>Vertebrata</taxon>
        <taxon>Euteleostomi</taxon>
        <taxon>Mammalia</taxon>
        <taxon>Eutheria</taxon>
        <taxon>Euarchontoglires</taxon>
        <taxon>Primates</taxon>
        <taxon>Haplorrhini</taxon>
        <taxon>Catarrhini</taxon>
        <taxon>Cercopithecidae</taxon>
        <taxon>Cercopithecinae</taxon>
        <taxon>Macaca</taxon>
    </lineage>
</organism>
<evidence type="ECO:0000256" key="5">
    <source>
        <dbReference type="ARBA" id="ARBA00022701"/>
    </source>
</evidence>
<accession>F7A3E1</accession>
<evidence type="ECO:0000256" key="3">
    <source>
        <dbReference type="ARBA" id="ARBA00011747"/>
    </source>
</evidence>
<dbReference type="EMBL" id="CM001266">
    <property type="protein sequence ID" value="EHH23324.1"/>
    <property type="molecule type" value="Genomic_DNA"/>
</dbReference>
<feature type="non-terminal residue" evidence="10">
    <location>
        <position position="88"/>
    </location>
</feature>
<evidence type="ECO:0000256" key="9">
    <source>
        <dbReference type="ARBA" id="ARBA00034296"/>
    </source>
</evidence>
<keyword evidence="8" id="KW-0206">Cytoskeleton</keyword>
<gene>
    <name evidence="10" type="ORF">EGK_06771</name>
</gene>
<keyword evidence="5" id="KW-0493">Microtubule</keyword>
<comment type="subunit">
    <text evidence="3">Dimer of alpha and beta chains. A typical microtubule is a hollow water-filled tube with an outer diameter of 25 nm and an inner diameter of 15 nM. Alpha-beta heterodimers associate head-to-tail to form protofilaments running lengthwise along the microtubule wall with the beta-tubulin subunit facing the microtubule plus end conferring a structural polarity. Microtubules usually have 13 protofilaments but different protofilament numbers can be found in some organisms and specialized cells.</text>
</comment>
<evidence type="ECO:0000256" key="1">
    <source>
        <dbReference type="ARBA" id="ARBA00004245"/>
    </source>
</evidence>
<dbReference type="HOGENOM" id="CLU_136872_2_0_1"/>
<proteinExistence type="inferred from homology"/>
<dbReference type="PANTHER" id="PTHR36527">
    <property type="entry name" value="OS01G0282866 PROTEIN"/>
    <property type="match status" value="1"/>
</dbReference>
<evidence type="ECO:0000256" key="8">
    <source>
        <dbReference type="ARBA" id="ARBA00023212"/>
    </source>
</evidence>
<dbReference type="InterPro" id="IPR008280">
    <property type="entry name" value="Tub_FtsZ_C"/>
</dbReference>